<evidence type="ECO:0000313" key="3">
    <source>
        <dbReference type="EMBL" id="MBW59166.1"/>
    </source>
</evidence>
<keyword evidence="2" id="KW-0732">Signal</keyword>
<dbReference type="EMBL" id="GGFJ01010025">
    <property type="protein sequence ID" value="MBW59166.1"/>
    <property type="molecule type" value="Transcribed_RNA"/>
</dbReference>
<evidence type="ECO:0000256" key="1">
    <source>
        <dbReference type="SAM" id="MobiDB-lite"/>
    </source>
</evidence>
<protein>
    <submittedName>
        <fullName evidence="3">Putative secreted protein</fullName>
    </submittedName>
</protein>
<feature type="signal peptide" evidence="2">
    <location>
        <begin position="1"/>
        <end position="17"/>
    </location>
</feature>
<feature type="compositionally biased region" description="Acidic residues" evidence="1">
    <location>
        <begin position="83"/>
        <end position="105"/>
    </location>
</feature>
<sequence>MKLQILALVVCVAFVVGNEVDSGAPESPTELVQPDQAEVDNAEPAVEDPQPLEEAPEDAPDAEQEELPDQPDQEPDQEPHQPEEEDDSEDSEESDESDEADDDKEVIELLEKLHDRQEELDYLNRYLLGRLGPIHASLLDARPTLVRLPFRIAPWNRRRPRRYLPRLG</sequence>
<reference evidence="3" key="1">
    <citation type="submission" date="2018-01" db="EMBL/GenBank/DDBJ databases">
        <title>An insight into the sialome of Amazonian anophelines.</title>
        <authorList>
            <person name="Ribeiro J.M."/>
            <person name="Scarpassa V."/>
            <person name="Calvo E."/>
        </authorList>
    </citation>
    <scope>NUCLEOTIDE SEQUENCE</scope>
    <source>
        <tissue evidence="3">Salivary glands</tissue>
    </source>
</reference>
<proteinExistence type="predicted"/>
<dbReference type="AlphaFoldDB" id="A0A2M4C1G7"/>
<organism evidence="3">
    <name type="scientific">Anopheles marajoara</name>
    <dbReference type="NCBI Taxonomy" id="58244"/>
    <lineage>
        <taxon>Eukaryota</taxon>
        <taxon>Metazoa</taxon>
        <taxon>Ecdysozoa</taxon>
        <taxon>Arthropoda</taxon>
        <taxon>Hexapoda</taxon>
        <taxon>Insecta</taxon>
        <taxon>Pterygota</taxon>
        <taxon>Neoptera</taxon>
        <taxon>Endopterygota</taxon>
        <taxon>Diptera</taxon>
        <taxon>Nematocera</taxon>
        <taxon>Culicoidea</taxon>
        <taxon>Culicidae</taxon>
        <taxon>Anophelinae</taxon>
        <taxon>Anopheles</taxon>
    </lineage>
</organism>
<feature type="chain" id="PRO_5014928180" evidence="2">
    <location>
        <begin position="18"/>
        <end position="168"/>
    </location>
</feature>
<feature type="region of interest" description="Disordered" evidence="1">
    <location>
        <begin position="19"/>
        <end position="105"/>
    </location>
</feature>
<name>A0A2M4C1G7_9DIPT</name>
<evidence type="ECO:0000256" key="2">
    <source>
        <dbReference type="SAM" id="SignalP"/>
    </source>
</evidence>
<feature type="compositionally biased region" description="Acidic residues" evidence="1">
    <location>
        <begin position="50"/>
        <end position="76"/>
    </location>
</feature>
<accession>A0A2M4C1G7</accession>